<evidence type="ECO:0000256" key="2">
    <source>
        <dbReference type="ARBA" id="ARBA00009765"/>
    </source>
</evidence>
<comment type="subcellular location">
    <subcellularLocation>
        <location evidence="1">Cell membrane</location>
        <topology evidence="1">Multi-pass membrane protein</topology>
    </subcellularLocation>
</comment>
<evidence type="ECO:0000256" key="5">
    <source>
        <dbReference type="ARBA" id="ARBA00022692"/>
    </source>
</evidence>
<evidence type="ECO:0000313" key="14">
    <source>
        <dbReference type="EMBL" id="PPC75306.1"/>
    </source>
</evidence>
<dbReference type="AlphaFoldDB" id="A0A2S5KLW8"/>
<name>A0A2S5KLW8_9PROT</name>
<evidence type="ECO:0000313" key="15">
    <source>
        <dbReference type="Proteomes" id="UP000238196"/>
    </source>
</evidence>
<dbReference type="PANTHER" id="PTHR46494">
    <property type="entry name" value="CORA FAMILY METAL ION TRANSPORTER (EUROFUNG)"/>
    <property type="match status" value="1"/>
</dbReference>
<keyword evidence="4" id="KW-1003">Cell membrane</keyword>
<dbReference type="EMBL" id="PRLP01000106">
    <property type="protein sequence ID" value="PPC75306.1"/>
    <property type="molecule type" value="Genomic_DNA"/>
</dbReference>
<dbReference type="Gene3D" id="3.30.460.20">
    <property type="entry name" value="CorA soluble domain-like"/>
    <property type="match status" value="1"/>
</dbReference>
<protein>
    <submittedName>
        <fullName evidence="14">Metal transporter</fullName>
    </submittedName>
</protein>
<dbReference type="InterPro" id="IPR045863">
    <property type="entry name" value="CorA_TM1_TM2"/>
</dbReference>
<evidence type="ECO:0000256" key="9">
    <source>
        <dbReference type="ARBA" id="ARBA00023136"/>
    </source>
</evidence>
<reference evidence="14 15" key="1">
    <citation type="submission" date="2018-02" db="EMBL/GenBank/DDBJ databases">
        <title>novel marine gammaproteobacteria from coastal saline agro ecosystem.</title>
        <authorList>
            <person name="Krishnan R."/>
            <person name="Ramesh Kumar N."/>
        </authorList>
    </citation>
    <scope>NUCLEOTIDE SEQUENCE [LARGE SCALE GENOMIC DNA]</scope>
    <source>
        <strain evidence="14 15">228</strain>
    </source>
</reference>
<evidence type="ECO:0000256" key="8">
    <source>
        <dbReference type="ARBA" id="ARBA00023065"/>
    </source>
</evidence>
<evidence type="ECO:0000256" key="13">
    <source>
        <dbReference type="SAM" id="Phobius"/>
    </source>
</evidence>
<dbReference type="FunFam" id="1.20.58.340:FF:000004">
    <property type="entry name" value="Magnesium transport protein CorA"/>
    <property type="match status" value="1"/>
</dbReference>
<comment type="similarity">
    <text evidence="2">Belongs to the CorA metal ion transporter (MIT) (TC 1.A.35) family.</text>
</comment>
<dbReference type="GO" id="GO:0050897">
    <property type="term" value="F:cobalt ion binding"/>
    <property type="evidence" value="ECO:0007669"/>
    <property type="project" value="TreeGrafter"/>
</dbReference>
<dbReference type="GO" id="GO:0000287">
    <property type="term" value="F:magnesium ion binding"/>
    <property type="evidence" value="ECO:0007669"/>
    <property type="project" value="TreeGrafter"/>
</dbReference>
<keyword evidence="5 13" id="KW-0812">Transmembrane</keyword>
<dbReference type="InterPro" id="IPR002523">
    <property type="entry name" value="MgTranspt_CorA/ZnTranspt_ZntB"/>
</dbReference>
<dbReference type="PANTHER" id="PTHR46494:SF1">
    <property type="entry name" value="CORA FAMILY METAL ION TRANSPORTER (EUROFUNG)"/>
    <property type="match status" value="1"/>
</dbReference>
<comment type="catalytic activity">
    <reaction evidence="10">
        <text>Mg(2+)(in) = Mg(2+)(out)</text>
        <dbReference type="Rhea" id="RHEA:29827"/>
        <dbReference type="ChEBI" id="CHEBI:18420"/>
    </reaction>
</comment>
<dbReference type="Gene3D" id="1.20.58.340">
    <property type="entry name" value="Magnesium transport protein CorA, transmembrane region"/>
    <property type="match status" value="2"/>
</dbReference>
<dbReference type="CDD" id="cd12822">
    <property type="entry name" value="TmCorA-like"/>
    <property type="match status" value="1"/>
</dbReference>
<evidence type="ECO:0000256" key="6">
    <source>
        <dbReference type="ARBA" id="ARBA00022842"/>
    </source>
</evidence>
<organism evidence="14 15">
    <name type="scientific">Proteobacteria bacterium 228</name>
    <dbReference type="NCBI Taxonomy" id="2083153"/>
    <lineage>
        <taxon>Bacteria</taxon>
        <taxon>Pseudomonadati</taxon>
        <taxon>Pseudomonadota</taxon>
    </lineage>
</organism>
<dbReference type="InterPro" id="IPR045861">
    <property type="entry name" value="CorA_cytoplasmic_dom"/>
</dbReference>
<comment type="caution">
    <text evidence="14">The sequence shown here is derived from an EMBL/GenBank/DDBJ whole genome shotgun (WGS) entry which is preliminary data.</text>
</comment>
<dbReference type="OrthoDB" id="5289604at2"/>
<dbReference type="GO" id="GO:0015095">
    <property type="term" value="F:magnesium ion transmembrane transporter activity"/>
    <property type="evidence" value="ECO:0007669"/>
    <property type="project" value="TreeGrafter"/>
</dbReference>
<keyword evidence="6" id="KW-0460">Magnesium</keyword>
<dbReference type="Pfam" id="PF01544">
    <property type="entry name" value="CorA"/>
    <property type="match status" value="1"/>
</dbReference>
<evidence type="ECO:0000256" key="4">
    <source>
        <dbReference type="ARBA" id="ARBA00022475"/>
    </source>
</evidence>
<proteinExistence type="inferred from homology"/>
<feature type="coiled-coil region" evidence="12">
    <location>
        <begin position="153"/>
        <end position="192"/>
    </location>
</feature>
<keyword evidence="3" id="KW-0813">Transport</keyword>
<feature type="transmembrane region" description="Helical" evidence="13">
    <location>
        <begin position="292"/>
        <end position="312"/>
    </location>
</feature>
<feature type="transmembrane region" description="Helical" evidence="13">
    <location>
        <begin position="260"/>
        <end position="280"/>
    </location>
</feature>
<keyword evidence="8" id="KW-0406">Ion transport</keyword>
<evidence type="ECO:0000256" key="7">
    <source>
        <dbReference type="ARBA" id="ARBA00022989"/>
    </source>
</evidence>
<keyword evidence="12" id="KW-0175">Coiled coil</keyword>
<evidence type="ECO:0000256" key="1">
    <source>
        <dbReference type="ARBA" id="ARBA00004651"/>
    </source>
</evidence>
<dbReference type="GO" id="GO:0005886">
    <property type="term" value="C:plasma membrane"/>
    <property type="evidence" value="ECO:0007669"/>
    <property type="project" value="UniProtKB-SubCell"/>
</dbReference>
<evidence type="ECO:0000256" key="3">
    <source>
        <dbReference type="ARBA" id="ARBA00022448"/>
    </source>
</evidence>
<keyword evidence="7 13" id="KW-1133">Transmembrane helix</keyword>
<dbReference type="SUPFAM" id="SSF143865">
    <property type="entry name" value="CorA soluble domain-like"/>
    <property type="match status" value="1"/>
</dbReference>
<dbReference type="GO" id="GO:0015087">
    <property type="term" value="F:cobalt ion transmembrane transporter activity"/>
    <property type="evidence" value="ECO:0007669"/>
    <property type="project" value="TreeGrafter"/>
</dbReference>
<accession>A0A2S5KLW8</accession>
<evidence type="ECO:0000256" key="11">
    <source>
        <dbReference type="ARBA" id="ARBA00045497"/>
    </source>
</evidence>
<dbReference type="SUPFAM" id="SSF144083">
    <property type="entry name" value="Magnesium transport protein CorA, transmembrane region"/>
    <property type="match status" value="1"/>
</dbReference>
<gene>
    <name evidence="14" type="ORF">C4K68_21990</name>
</gene>
<sequence length="318" mass="37228">MLRICHAVPGQEKVFTENVLPDHWPPARDEQIWIDIGAIDNEQERQILLALGIEPLMVEDIQHPRKPPKLEYHDDYTFILLRGMDQESTSQNLKTLQISFLIGDNFLITRHQGRSRSVEESWQEVMAAQSPLQAADTARRIMQRIQDRYVPMLMDLENRLGEVEEELVENANDELLSELVGYKTRLRRLRRTFNYHERLFSQWKEDVEEELGEPDRAMTRLYEAAERLQSLVSLYYDWVGDLSDGYISLASHRLNNIMKVLTVITAIFVPLSFLAGLYGMNFDNIPELHFRYGYFVLLLVMTGIAAALLWLFRKSRWI</sequence>
<evidence type="ECO:0000256" key="10">
    <source>
        <dbReference type="ARBA" id="ARBA00034269"/>
    </source>
</evidence>
<comment type="function">
    <text evidence="11">Mediates influx of magnesium ions. Alternates between open and closed states. Activated by low cytoplasmic Mg(2+) levels. Inactive when cytoplasmic Mg(2+) levels are high.</text>
</comment>
<evidence type="ECO:0000256" key="12">
    <source>
        <dbReference type="SAM" id="Coils"/>
    </source>
</evidence>
<keyword evidence="9 13" id="KW-0472">Membrane</keyword>
<dbReference type="Proteomes" id="UP000238196">
    <property type="component" value="Unassembled WGS sequence"/>
</dbReference>